<sequence>MSIVISPSGVAKHATRMPNAGLGDETGAKVTTDSGARKVTSAGAISPWKTRVGDSIPLVQESTTSPIRNVRLWQGGGSDWQRSWHWDGIPTAIATYTATVTYTQLPPTASVSQLSSSGPAAPEARAGGAGISAPAVAGIGAGAGIGLLGIGIVVVYFYTKRSHRRKHQLPRGQVSGDDKPTSGTIWLPYPYPASNNESPAELSATSQPKEMGAEPKPQEKDASNRSEIA</sequence>
<gene>
    <name evidence="1" type="ORF">ONZ43_g1497</name>
</gene>
<evidence type="ECO:0000313" key="1">
    <source>
        <dbReference type="EMBL" id="KAJ8122267.1"/>
    </source>
</evidence>
<name>A0ACC2J4E5_9PEZI</name>
<protein>
    <submittedName>
        <fullName evidence="1">Uncharacterized protein</fullName>
    </submittedName>
</protein>
<keyword evidence="2" id="KW-1185">Reference proteome</keyword>
<dbReference type="EMBL" id="JAPESX010000261">
    <property type="protein sequence ID" value="KAJ8122267.1"/>
    <property type="molecule type" value="Genomic_DNA"/>
</dbReference>
<comment type="caution">
    <text evidence="1">The sequence shown here is derived from an EMBL/GenBank/DDBJ whole genome shotgun (WGS) entry which is preliminary data.</text>
</comment>
<accession>A0ACC2J4E5</accession>
<proteinExistence type="predicted"/>
<reference evidence="1" key="1">
    <citation type="submission" date="2022-11" db="EMBL/GenBank/DDBJ databases">
        <title>Genome Sequence of Nemania bipapillata.</title>
        <authorList>
            <person name="Buettner E."/>
        </authorList>
    </citation>
    <scope>NUCLEOTIDE SEQUENCE</scope>
    <source>
        <strain evidence="1">CP14</strain>
    </source>
</reference>
<organism evidence="1 2">
    <name type="scientific">Nemania bipapillata</name>
    <dbReference type="NCBI Taxonomy" id="110536"/>
    <lineage>
        <taxon>Eukaryota</taxon>
        <taxon>Fungi</taxon>
        <taxon>Dikarya</taxon>
        <taxon>Ascomycota</taxon>
        <taxon>Pezizomycotina</taxon>
        <taxon>Sordariomycetes</taxon>
        <taxon>Xylariomycetidae</taxon>
        <taxon>Xylariales</taxon>
        <taxon>Xylariaceae</taxon>
        <taxon>Nemania</taxon>
    </lineage>
</organism>
<evidence type="ECO:0000313" key="2">
    <source>
        <dbReference type="Proteomes" id="UP001153334"/>
    </source>
</evidence>
<dbReference type="Proteomes" id="UP001153334">
    <property type="component" value="Unassembled WGS sequence"/>
</dbReference>